<dbReference type="SMART" id="SM00876">
    <property type="entry name" value="BATS"/>
    <property type="match status" value="1"/>
</dbReference>
<keyword evidence="10" id="KW-1185">Reference proteome</keyword>
<dbReference type="GO" id="GO:0044272">
    <property type="term" value="P:sulfur compound biosynthetic process"/>
    <property type="evidence" value="ECO:0007669"/>
    <property type="project" value="UniProtKB-ARBA"/>
</dbReference>
<dbReference type="CDD" id="cd01335">
    <property type="entry name" value="Radical_SAM"/>
    <property type="match status" value="1"/>
</dbReference>
<comment type="caution">
    <text evidence="9">The sequence shown here is derived from an EMBL/GenBank/DDBJ whole genome shotgun (WGS) entry which is preliminary data.</text>
</comment>
<evidence type="ECO:0000313" key="10">
    <source>
        <dbReference type="Proteomes" id="UP000294902"/>
    </source>
</evidence>
<proteinExistence type="predicted"/>
<dbReference type="PANTHER" id="PTHR43583">
    <property type="entry name" value="2-IMINOACETATE SYNTHASE"/>
    <property type="match status" value="1"/>
</dbReference>
<dbReference type="PROSITE" id="PS51918">
    <property type="entry name" value="RADICAL_SAM"/>
    <property type="match status" value="1"/>
</dbReference>
<accession>A0A4R3MP62</accession>
<dbReference type="Gene3D" id="3.20.20.70">
    <property type="entry name" value="Aldolase class I"/>
    <property type="match status" value="1"/>
</dbReference>
<dbReference type="InterPro" id="IPR007197">
    <property type="entry name" value="rSAM"/>
</dbReference>
<dbReference type="SFLD" id="SFLDG01081">
    <property type="entry name" value="cleavage_of_the_Ca-Cb_bond_in"/>
    <property type="match status" value="1"/>
</dbReference>
<organism evidence="9 10">
    <name type="scientific">Natranaerovirga pectinivora</name>
    <dbReference type="NCBI Taxonomy" id="682400"/>
    <lineage>
        <taxon>Bacteria</taxon>
        <taxon>Bacillati</taxon>
        <taxon>Bacillota</taxon>
        <taxon>Clostridia</taxon>
        <taxon>Lachnospirales</taxon>
        <taxon>Natranaerovirgaceae</taxon>
        <taxon>Natranaerovirga</taxon>
    </lineage>
</organism>
<comment type="cofactor">
    <cofactor evidence="1">
        <name>[4Fe-4S] cluster</name>
        <dbReference type="ChEBI" id="CHEBI:49883"/>
    </cofactor>
</comment>
<evidence type="ECO:0000259" key="8">
    <source>
        <dbReference type="PROSITE" id="PS51918"/>
    </source>
</evidence>
<dbReference type="Pfam" id="PF06968">
    <property type="entry name" value="BATS"/>
    <property type="match status" value="1"/>
</dbReference>
<dbReference type="GO" id="GO:0051539">
    <property type="term" value="F:4 iron, 4 sulfur cluster binding"/>
    <property type="evidence" value="ECO:0007669"/>
    <property type="project" value="UniProtKB-KW"/>
</dbReference>
<dbReference type="PANTHER" id="PTHR43583:SF2">
    <property type="entry name" value="THIAZOLE BIOSYNTHESIS PROTEIN"/>
    <property type="match status" value="1"/>
</dbReference>
<dbReference type="RefSeq" id="WP_132250614.1">
    <property type="nucleotide sequence ID" value="NZ_SMAL01000002.1"/>
</dbReference>
<dbReference type="InterPro" id="IPR013785">
    <property type="entry name" value="Aldolase_TIM"/>
</dbReference>
<dbReference type="OrthoDB" id="9801120at2"/>
<dbReference type="InterPro" id="IPR058240">
    <property type="entry name" value="rSAM_sf"/>
</dbReference>
<evidence type="ECO:0000313" key="9">
    <source>
        <dbReference type="EMBL" id="TCT16312.1"/>
    </source>
</evidence>
<evidence type="ECO:0000256" key="5">
    <source>
        <dbReference type="ARBA" id="ARBA00023004"/>
    </source>
</evidence>
<keyword evidence="6" id="KW-0411">Iron-sulfur</keyword>
<comment type="cofactor">
    <cofactor evidence="7">
        <name>[2Fe-2S] cluster</name>
        <dbReference type="ChEBI" id="CHEBI:190135"/>
    </cofactor>
</comment>
<keyword evidence="5" id="KW-0408">Iron</keyword>
<name>A0A4R3MP62_9FIRM</name>
<dbReference type="NCBIfam" id="TIGR03955">
    <property type="entry name" value="rSAM_HydG"/>
    <property type="match status" value="1"/>
</dbReference>
<feature type="domain" description="Radical SAM core" evidence="8">
    <location>
        <begin position="70"/>
        <end position="307"/>
    </location>
</feature>
<dbReference type="SFLD" id="SFLDS00029">
    <property type="entry name" value="Radical_SAM"/>
    <property type="match status" value="1"/>
</dbReference>
<dbReference type="Proteomes" id="UP000294902">
    <property type="component" value="Unassembled WGS sequence"/>
</dbReference>
<dbReference type="SFLD" id="SFLDF00319">
    <property type="entry name" value="Fe_hydrogenase_maturase_(HydG"/>
    <property type="match status" value="1"/>
</dbReference>
<dbReference type="InterPro" id="IPR024007">
    <property type="entry name" value="FeFe-hyd_mat_HydG"/>
</dbReference>
<evidence type="ECO:0000256" key="7">
    <source>
        <dbReference type="ARBA" id="ARBA00034078"/>
    </source>
</evidence>
<dbReference type="SMART" id="SM00729">
    <property type="entry name" value="Elp3"/>
    <property type="match status" value="1"/>
</dbReference>
<dbReference type="AlphaFoldDB" id="A0A4R3MP62"/>
<keyword evidence="3" id="KW-0949">S-adenosyl-L-methionine</keyword>
<evidence type="ECO:0000256" key="2">
    <source>
        <dbReference type="ARBA" id="ARBA00022485"/>
    </source>
</evidence>
<evidence type="ECO:0000256" key="3">
    <source>
        <dbReference type="ARBA" id="ARBA00022691"/>
    </source>
</evidence>
<keyword evidence="2" id="KW-0004">4Fe-4S</keyword>
<dbReference type="SFLD" id="SFLDG01060">
    <property type="entry name" value="BATS_domain_containing"/>
    <property type="match status" value="1"/>
</dbReference>
<dbReference type="GO" id="GO:0042364">
    <property type="term" value="P:water-soluble vitamin biosynthetic process"/>
    <property type="evidence" value="ECO:0007669"/>
    <property type="project" value="UniProtKB-ARBA"/>
</dbReference>
<gene>
    <name evidence="9" type="ORF">EDC18_102329</name>
</gene>
<evidence type="ECO:0000256" key="6">
    <source>
        <dbReference type="ARBA" id="ARBA00023014"/>
    </source>
</evidence>
<dbReference type="InterPro" id="IPR034428">
    <property type="entry name" value="ThiH/NoCL/HydG-like"/>
</dbReference>
<dbReference type="InterPro" id="IPR010722">
    <property type="entry name" value="BATS_dom"/>
</dbReference>
<dbReference type="InterPro" id="IPR006638">
    <property type="entry name" value="Elp3/MiaA/NifB-like_rSAM"/>
</dbReference>
<dbReference type="SUPFAM" id="SSF102114">
    <property type="entry name" value="Radical SAM enzymes"/>
    <property type="match status" value="1"/>
</dbReference>
<dbReference type="GO" id="GO:0003824">
    <property type="term" value="F:catalytic activity"/>
    <property type="evidence" value="ECO:0007669"/>
    <property type="project" value="InterPro"/>
</dbReference>
<sequence length="458" mass="52134">MIINNSDILKILSKTKDATNEEIEKVLKIADTKKGLDIEQIAILLNIKEKNHLEKLLKIAGKIKEEIYGNRLVIFAPLYISNYCVNNCTYCGYKKSNAIPRKKLTMNEIQKEVELMEKAGHKRIALEVGEDPVHCDIDYVLDAIKAIYNTKNENGSIRRINVNIAATTVENYKKLKDANIGTYILFQETYHQETYEKVHPNSLKGDYHYHLTAFDRAMEAGIDDVGAGVLFGLANYKYEVLSLMLHNNYLEEKFGVGFHTISVPRIKKAEGMTLDMFTHVIDDETFIKIVAILRVAVPYTGIILSTRESENIRKHLIQYGVSQISAGSCTDVGGYSDEEQGITSAQFEIADHRKPIDILKELIKDKHIPSYCTACYRSGRTGDRFMRLAKSGEIHNVCTPNALMTLMEFITDYGDEEIYHLGYELIMEEISKISNEKIKNLTLNNLKRINNGERDLFL</sequence>
<reference evidence="9 10" key="1">
    <citation type="submission" date="2019-03" db="EMBL/GenBank/DDBJ databases">
        <title>Genomic Encyclopedia of Type Strains, Phase IV (KMG-IV): sequencing the most valuable type-strain genomes for metagenomic binning, comparative biology and taxonomic classification.</title>
        <authorList>
            <person name="Goeker M."/>
        </authorList>
    </citation>
    <scope>NUCLEOTIDE SEQUENCE [LARGE SCALE GENOMIC DNA]</scope>
    <source>
        <strain evidence="9 10">DSM 24629</strain>
    </source>
</reference>
<dbReference type="EMBL" id="SMAL01000002">
    <property type="protein sequence ID" value="TCT16312.1"/>
    <property type="molecule type" value="Genomic_DNA"/>
</dbReference>
<dbReference type="GO" id="GO:0046872">
    <property type="term" value="F:metal ion binding"/>
    <property type="evidence" value="ECO:0007669"/>
    <property type="project" value="UniProtKB-KW"/>
</dbReference>
<keyword evidence="4" id="KW-0479">Metal-binding</keyword>
<protein>
    <submittedName>
        <fullName evidence="9">Iron-only hydrogenase maturation protein HydG</fullName>
    </submittedName>
</protein>
<dbReference type="Pfam" id="PF04055">
    <property type="entry name" value="Radical_SAM"/>
    <property type="match status" value="1"/>
</dbReference>
<evidence type="ECO:0000256" key="1">
    <source>
        <dbReference type="ARBA" id="ARBA00001966"/>
    </source>
</evidence>
<evidence type="ECO:0000256" key="4">
    <source>
        <dbReference type="ARBA" id="ARBA00022723"/>
    </source>
</evidence>